<comment type="caution">
    <text evidence="1">The sequence shown here is derived from an EMBL/GenBank/DDBJ whole genome shotgun (WGS) entry which is preliminary data.</text>
</comment>
<protein>
    <submittedName>
        <fullName evidence="1">Uncharacterized protein</fullName>
    </submittedName>
</protein>
<name>A0A919FU86_9ACTN</name>
<evidence type="ECO:0000313" key="2">
    <source>
        <dbReference type="Proteomes" id="UP000617734"/>
    </source>
</evidence>
<sequence>MTPSPCVARVLGAGGSPTVPRAAGQGCTGGPVVRPAGVGSTYGGPGAVNMRVPDLGIPD</sequence>
<dbReference type="Proteomes" id="UP000617734">
    <property type="component" value="Unassembled WGS sequence"/>
</dbReference>
<dbReference type="EMBL" id="BNBO01000016">
    <property type="protein sequence ID" value="GHH71625.1"/>
    <property type="molecule type" value="Genomic_DNA"/>
</dbReference>
<keyword evidence="2" id="KW-1185">Reference proteome</keyword>
<proteinExistence type="predicted"/>
<reference evidence="1" key="2">
    <citation type="submission" date="2020-09" db="EMBL/GenBank/DDBJ databases">
        <authorList>
            <person name="Sun Q."/>
            <person name="Ohkuma M."/>
        </authorList>
    </citation>
    <scope>NUCLEOTIDE SEQUENCE</scope>
    <source>
        <strain evidence="1">JCM 4646</strain>
    </source>
</reference>
<dbReference type="AlphaFoldDB" id="A0A919FU86"/>
<organism evidence="1 2">
    <name type="scientific">Kitasatospora indigofera</name>
    <dbReference type="NCBI Taxonomy" id="67307"/>
    <lineage>
        <taxon>Bacteria</taxon>
        <taxon>Bacillati</taxon>
        <taxon>Actinomycetota</taxon>
        <taxon>Actinomycetes</taxon>
        <taxon>Kitasatosporales</taxon>
        <taxon>Streptomycetaceae</taxon>
        <taxon>Kitasatospora</taxon>
    </lineage>
</organism>
<evidence type="ECO:0000313" key="1">
    <source>
        <dbReference type="EMBL" id="GHH71625.1"/>
    </source>
</evidence>
<gene>
    <name evidence="1" type="ORF">GCM10018781_33120</name>
</gene>
<accession>A0A919FU86</accession>
<reference evidence="1" key="1">
    <citation type="journal article" date="2014" name="Int. J. Syst. Evol. Microbiol.">
        <title>Complete genome sequence of Corynebacterium casei LMG S-19264T (=DSM 44701T), isolated from a smear-ripened cheese.</title>
        <authorList>
            <consortium name="US DOE Joint Genome Institute (JGI-PGF)"/>
            <person name="Walter F."/>
            <person name="Albersmeier A."/>
            <person name="Kalinowski J."/>
            <person name="Ruckert C."/>
        </authorList>
    </citation>
    <scope>NUCLEOTIDE SEQUENCE</scope>
    <source>
        <strain evidence="1">JCM 4646</strain>
    </source>
</reference>